<sequence>LREKLRSVLDSALKIQILLFVLNFNDTKFACPPNCSSVLSLVFIKGDYLHF</sequence>
<organism evidence="1">
    <name type="scientific">Lepeophtheirus salmonis</name>
    <name type="common">Salmon louse</name>
    <name type="synonym">Caligus salmonis</name>
    <dbReference type="NCBI Taxonomy" id="72036"/>
    <lineage>
        <taxon>Eukaryota</taxon>
        <taxon>Metazoa</taxon>
        <taxon>Ecdysozoa</taxon>
        <taxon>Arthropoda</taxon>
        <taxon>Crustacea</taxon>
        <taxon>Multicrustacea</taxon>
        <taxon>Hexanauplia</taxon>
        <taxon>Copepoda</taxon>
        <taxon>Siphonostomatoida</taxon>
        <taxon>Caligidae</taxon>
        <taxon>Lepeophtheirus</taxon>
    </lineage>
</organism>
<dbReference type="AlphaFoldDB" id="A0A0K2T5W2"/>
<feature type="non-terminal residue" evidence="1">
    <location>
        <position position="1"/>
    </location>
</feature>
<accession>A0A0K2T5W2</accession>
<protein>
    <submittedName>
        <fullName evidence="1">Uncharacterized protein</fullName>
    </submittedName>
</protein>
<proteinExistence type="predicted"/>
<reference evidence="1" key="1">
    <citation type="submission" date="2014-05" db="EMBL/GenBank/DDBJ databases">
        <authorList>
            <person name="Chronopoulou M."/>
        </authorList>
    </citation>
    <scope>NUCLEOTIDE SEQUENCE</scope>
    <source>
        <tissue evidence="1">Whole organism</tissue>
    </source>
</reference>
<evidence type="ECO:0000313" key="1">
    <source>
        <dbReference type="EMBL" id="CDW21454.1"/>
    </source>
</evidence>
<dbReference type="EMBL" id="HACA01004093">
    <property type="protein sequence ID" value="CDW21454.1"/>
    <property type="molecule type" value="Transcribed_RNA"/>
</dbReference>
<name>A0A0K2T5W2_LEPSM</name>